<dbReference type="SUPFAM" id="SSF54637">
    <property type="entry name" value="Thioesterase/thiol ester dehydrase-isomerase"/>
    <property type="match status" value="1"/>
</dbReference>
<evidence type="ECO:0000313" key="3">
    <source>
        <dbReference type="EMBL" id="MFB9073153.1"/>
    </source>
</evidence>
<evidence type="ECO:0000313" key="4">
    <source>
        <dbReference type="Proteomes" id="UP001589575"/>
    </source>
</evidence>
<proteinExistence type="inferred from homology"/>
<sequence>MGKCVEDFTVGEIQESQAKTVTETDVVVYSWISGDFNPMHTDAEYAARSPLGQRIAHGTLGMSIVTGLSARMGDFDGTAIAALGVEDWKFLAPIFIGDTVRLRTTIQDARATSKPDRGVVTRLMELVNQDNTVVQRGVMKTMAYTRAGLETATNTHDSQEKS</sequence>
<protein>
    <submittedName>
        <fullName evidence="3">MaoC/PaaZ C-terminal domain-containing protein</fullName>
    </submittedName>
</protein>
<dbReference type="Proteomes" id="UP001589575">
    <property type="component" value="Unassembled WGS sequence"/>
</dbReference>
<dbReference type="InterPro" id="IPR052342">
    <property type="entry name" value="MCH/BMMD"/>
</dbReference>
<organism evidence="3 4">
    <name type="scientific">Citricoccus parietis</name>
    <dbReference type="NCBI Taxonomy" id="592307"/>
    <lineage>
        <taxon>Bacteria</taxon>
        <taxon>Bacillati</taxon>
        <taxon>Actinomycetota</taxon>
        <taxon>Actinomycetes</taxon>
        <taxon>Micrococcales</taxon>
        <taxon>Micrococcaceae</taxon>
        <taxon>Citricoccus</taxon>
    </lineage>
</organism>
<keyword evidence="4" id="KW-1185">Reference proteome</keyword>
<dbReference type="Gene3D" id="3.10.129.10">
    <property type="entry name" value="Hotdog Thioesterase"/>
    <property type="match status" value="1"/>
</dbReference>
<dbReference type="PANTHER" id="PTHR43664:SF1">
    <property type="entry name" value="BETA-METHYLMALYL-COA DEHYDRATASE"/>
    <property type="match status" value="1"/>
</dbReference>
<comment type="caution">
    <text evidence="3">The sequence shown here is derived from an EMBL/GenBank/DDBJ whole genome shotgun (WGS) entry which is preliminary data.</text>
</comment>
<gene>
    <name evidence="3" type="ORF">ACFFX0_18885</name>
</gene>
<dbReference type="Pfam" id="PF01575">
    <property type="entry name" value="MaoC_dehydratas"/>
    <property type="match status" value="1"/>
</dbReference>
<name>A0ABV5G3V7_9MICC</name>
<dbReference type="PANTHER" id="PTHR43664">
    <property type="entry name" value="MONOAMINE OXIDASE-RELATED"/>
    <property type="match status" value="1"/>
</dbReference>
<dbReference type="EMBL" id="JBHMFI010000001">
    <property type="protein sequence ID" value="MFB9073153.1"/>
    <property type="molecule type" value="Genomic_DNA"/>
</dbReference>
<dbReference type="RefSeq" id="WP_378040827.1">
    <property type="nucleotide sequence ID" value="NZ_JBHLWH010000019.1"/>
</dbReference>
<feature type="domain" description="MaoC-like" evidence="2">
    <location>
        <begin position="14"/>
        <end position="121"/>
    </location>
</feature>
<reference evidence="3 4" key="1">
    <citation type="submission" date="2024-09" db="EMBL/GenBank/DDBJ databases">
        <authorList>
            <person name="Sun Q."/>
            <person name="Mori K."/>
        </authorList>
    </citation>
    <scope>NUCLEOTIDE SEQUENCE [LARGE SCALE GENOMIC DNA]</scope>
    <source>
        <strain evidence="3 4">CCM 7609</strain>
    </source>
</reference>
<evidence type="ECO:0000256" key="1">
    <source>
        <dbReference type="ARBA" id="ARBA00005254"/>
    </source>
</evidence>
<accession>A0ABV5G3V7</accession>
<comment type="similarity">
    <text evidence="1">Belongs to the enoyl-CoA hydratase/isomerase family.</text>
</comment>
<dbReference type="InterPro" id="IPR029069">
    <property type="entry name" value="HotDog_dom_sf"/>
</dbReference>
<dbReference type="InterPro" id="IPR002539">
    <property type="entry name" value="MaoC-like_dom"/>
</dbReference>
<evidence type="ECO:0000259" key="2">
    <source>
        <dbReference type="Pfam" id="PF01575"/>
    </source>
</evidence>